<keyword evidence="3" id="KW-1185">Reference proteome</keyword>
<protein>
    <submittedName>
        <fullName evidence="2">ATP/GTP-binding protein</fullName>
    </submittedName>
</protein>
<accession>A0ABV3WIF7</accession>
<evidence type="ECO:0000313" key="3">
    <source>
        <dbReference type="Proteomes" id="UP001558535"/>
    </source>
</evidence>
<evidence type="ECO:0000313" key="2">
    <source>
        <dbReference type="EMBL" id="MEX3753014.1"/>
    </source>
</evidence>
<dbReference type="Pfam" id="PF13304">
    <property type="entry name" value="AAA_21"/>
    <property type="match status" value="1"/>
</dbReference>
<dbReference type="Gene3D" id="3.40.50.300">
    <property type="entry name" value="P-loop containing nucleotide triphosphate hydrolases"/>
    <property type="match status" value="1"/>
</dbReference>
<organism evidence="2 3">
    <name type="scientific">Paraburkholderia phenoliruptrix</name>
    <dbReference type="NCBI Taxonomy" id="252970"/>
    <lineage>
        <taxon>Bacteria</taxon>
        <taxon>Pseudomonadati</taxon>
        <taxon>Pseudomonadota</taxon>
        <taxon>Betaproteobacteria</taxon>
        <taxon>Burkholderiales</taxon>
        <taxon>Burkholderiaceae</taxon>
        <taxon>Paraburkholderia</taxon>
    </lineage>
</organism>
<reference evidence="2 3" key="1">
    <citation type="submission" date="2024-07" db="EMBL/GenBank/DDBJ databases">
        <title>A survey of Mimosa microsymbionts across Brazilian biomes reveals a high diversity of Paraburkholderia nodulating endemic species, but also that Cupriavidus is common as a symbiont of widespread species.</title>
        <authorList>
            <person name="Rouws L."/>
            <person name="Barauna A."/>
            <person name="Beukes C."/>
            <person name="Rouws J.R.C."/>
            <person name="De Faria S.M."/>
            <person name="Gross E."/>
            <person name="Bueno Dos Reis Junior F."/>
            <person name="Simon M.F."/>
            <person name="Maluk M."/>
            <person name="Odee D.W."/>
            <person name="Kenicer G."/>
            <person name="Young J.P.W."/>
            <person name="Reis V.M."/>
            <person name="Zilli J."/>
            <person name="James E.K."/>
        </authorList>
    </citation>
    <scope>NUCLEOTIDE SEQUENCE [LARGE SCALE GENOMIC DNA]</scope>
    <source>
        <strain evidence="2 3">BR14375</strain>
    </source>
</reference>
<feature type="domain" description="ATPase AAA-type core" evidence="1">
    <location>
        <begin position="47"/>
        <end position="367"/>
    </location>
</feature>
<dbReference type="SUPFAM" id="SSF52540">
    <property type="entry name" value="P-loop containing nucleoside triphosphate hydrolases"/>
    <property type="match status" value="1"/>
</dbReference>
<sequence length="443" mass="49692">MLIEFNVTNFRSIKHRATLSMVKGTGDEHLETHVIPPGAAGVPLLRVAAIYGANASGKSTIIKAIDALQELVIRSSSKQKGDILKEVEPYAFDPASASAPTEFEITFVAEDSVRYTYGLSATKLGVHEEWLFAYPKGRAQRWFTRTRNPESGTFDWELGDQLKGKKSIWAEATRENALFLSTAVQLNSGQLKPAYEWLRGKLNVWNHTFFPSAFSAEISMQKDATRIRHTILAFMQAADLDIVDFKVEEAEDSTRAAVMQDILPERRSFYEQALKTQDAFKITTYHRAGKSKVGLDIKDESDGTRKLFSLAAPLAMILALGETLVIDELSENLHPLIFKLVVSLFLDPEMNTGNAQLIFTTHDTSILTHTFLRRDQIWFADKGKDRTTQLIPLSDYKVRKGFSRLKEEYLGGAYRGVPVVRKAKLMSAAHAQTLEQINESMEP</sequence>
<gene>
    <name evidence="2" type="ORF">AB3X84_23755</name>
</gene>
<dbReference type="Proteomes" id="UP001558535">
    <property type="component" value="Unassembled WGS sequence"/>
</dbReference>
<dbReference type="PANTHER" id="PTHR40396">
    <property type="entry name" value="ATPASE-LIKE PROTEIN"/>
    <property type="match status" value="1"/>
</dbReference>
<dbReference type="RefSeq" id="WP_368578759.1">
    <property type="nucleotide sequence ID" value="NZ_JBFPKB010000011.1"/>
</dbReference>
<dbReference type="PANTHER" id="PTHR40396:SF1">
    <property type="entry name" value="ATPASE AAA-TYPE CORE DOMAIN-CONTAINING PROTEIN"/>
    <property type="match status" value="1"/>
</dbReference>
<proteinExistence type="predicted"/>
<dbReference type="EMBL" id="JBFPKE010000011">
    <property type="protein sequence ID" value="MEX3753014.1"/>
    <property type="molecule type" value="Genomic_DNA"/>
</dbReference>
<name>A0ABV3WIF7_9BURK</name>
<evidence type="ECO:0000259" key="1">
    <source>
        <dbReference type="Pfam" id="PF13304"/>
    </source>
</evidence>
<dbReference type="InterPro" id="IPR003959">
    <property type="entry name" value="ATPase_AAA_core"/>
</dbReference>
<dbReference type="InterPro" id="IPR027417">
    <property type="entry name" value="P-loop_NTPase"/>
</dbReference>
<comment type="caution">
    <text evidence="2">The sequence shown here is derived from an EMBL/GenBank/DDBJ whole genome shotgun (WGS) entry which is preliminary data.</text>
</comment>